<accession>A0A0D0DH15</accession>
<dbReference type="EMBL" id="KN827065">
    <property type="protein sequence ID" value="KIK77275.1"/>
    <property type="molecule type" value="Genomic_DNA"/>
</dbReference>
<dbReference type="PANTHER" id="PTHR28293:SF1">
    <property type="entry name" value="NUCLEAR RIM PROTEIN 1"/>
    <property type="match status" value="1"/>
</dbReference>
<feature type="transmembrane region" description="Helical" evidence="6">
    <location>
        <begin position="249"/>
        <end position="269"/>
    </location>
</feature>
<dbReference type="PANTHER" id="PTHR28293">
    <property type="entry name" value="NUCLEAR RIM PROTEIN 1"/>
    <property type="match status" value="1"/>
</dbReference>
<evidence type="ECO:0000256" key="2">
    <source>
        <dbReference type="ARBA" id="ARBA00022692"/>
    </source>
</evidence>
<dbReference type="AlphaFoldDB" id="A0A0D0DH15"/>
<dbReference type="GO" id="GO:0043007">
    <property type="term" value="P:maintenance of rDNA"/>
    <property type="evidence" value="ECO:0007669"/>
    <property type="project" value="TreeGrafter"/>
</dbReference>
<evidence type="ECO:0000256" key="4">
    <source>
        <dbReference type="ARBA" id="ARBA00023136"/>
    </source>
</evidence>
<keyword evidence="3 6" id="KW-1133">Transmembrane helix</keyword>
<name>A0A0D0DH15_9AGAM</name>
<dbReference type="STRING" id="930991.A0A0D0DH15"/>
<dbReference type="Proteomes" id="UP000054538">
    <property type="component" value="Unassembled WGS sequence"/>
</dbReference>
<gene>
    <name evidence="7" type="ORF">PAXRUDRAFT_835042</name>
</gene>
<feature type="compositionally biased region" description="Low complexity" evidence="5">
    <location>
        <begin position="44"/>
        <end position="56"/>
    </location>
</feature>
<evidence type="ECO:0000256" key="6">
    <source>
        <dbReference type="SAM" id="Phobius"/>
    </source>
</evidence>
<reference evidence="7 8" key="1">
    <citation type="submission" date="2014-04" db="EMBL/GenBank/DDBJ databases">
        <authorList>
            <consortium name="DOE Joint Genome Institute"/>
            <person name="Kuo A."/>
            <person name="Kohler A."/>
            <person name="Jargeat P."/>
            <person name="Nagy L.G."/>
            <person name="Floudas D."/>
            <person name="Copeland A."/>
            <person name="Barry K.W."/>
            <person name="Cichocki N."/>
            <person name="Veneault-Fourrey C."/>
            <person name="LaButti K."/>
            <person name="Lindquist E.A."/>
            <person name="Lipzen A."/>
            <person name="Lundell T."/>
            <person name="Morin E."/>
            <person name="Murat C."/>
            <person name="Sun H."/>
            <person name="Tunlid A."/>
            <person name="Henrissat B."/>
            <person name="Grigoriev I.V."/>
            <person name="Hibbett D.S."/>
            <person name="Martin F."/>
            <person name="Nordberg H.P."/>
            <person name="Cantor M.N."/>
            <person name="Hua S.X."/>
        </authorList>
    </citation>
    <scope>NUCLEOTIDE SEQUENCE [LARGE SCALE GENOMIC DNA]</scope>
    <source>
        <strain evidence="7 8">Ve08.2h10</strain>
    </source>
</reference>
<feature type="transmembrane region" description="Helical" evidence="6">
    <location>
        <begin position="325"/>
        <end position="343"/>
    </location>
</feature>
<evidence type="ECO:0000313" key="8">
    <source>
        <dbReference type="Proteomes" id="UP000054538"/>
    </source>
</evidence>
<dbReference type="Pfam" id="PF10332">
    <property type="entry name" value="DUF2418"/>
    <property type="match status" value="1"/>
</dbReference>
<comment type="subcellular location">
    <subcellularLocation>
        <location evidence="1">Endomembrane system</location>
        <topology evidence="1">Multi-pass membrane protein</topology>
    </subcellularLocation>
</comment>
<evidence type="ECO:0000256" key="5">
    <source>
        <dbReference type="SAM" id="MobiDB-lite"/>
    </source>
</evidence>
<keyword evidence="4 6" id="KW-0472">Membrane</keyword>
<protein>
    <recommendedName>
        <fullName evidence="9">Nuclear rim protein 1</fullName>
    </recommendedName>
</protein>
<dbReference type="HOGENOM" id="CLU_062849_0_0_1"/>
<sequence length="395" mass="43729">MSLRRFAQANAANAPGSPHSPSPRLTSCTQTPVTPRTRISYLDSPSSTPSISSSTPFDWEAARSRRPPPYGTPLSAKRKARMSAANGAGASPRKAVIRKKGLVERVTAIPSRIMFEISVFPNNVPLPAPKTSAWLIGAFMHLLHFCVRVSQVRTTSDSDLGWEDLYWERNQQSWFDWTVPTTCMLVTASVLNALHLFTQTRTYRLHRRTKGDPVNSLHTAFVASPKRDPSPSPDAPAPKTTFVKRIIGLLVYILVVFWRVLVSCVRFLLGLSSPSPSTSSPPRGAPAEEIQQLDIWVPGELERTLLSVYSPAHALLWVCTGSTNWVMMSVVMGVVGVQIGALVQGYEGLVKDRAILAAEVMHEYNEGFVYPRMNPVRRDVAVMTHQSEVVNIWED</sequence>
<keyword evidence="8" id="KW-1185">Reference proteome</keyword>
<dbReference type="GO" id="GO:0007096">
    <property type="term" value="P:regulation of exit from mitosis"/>
    <property type="evidence" value="ECO:0007669"/>
    <property type="project" value="TreeGrafter"/>
</dbReference>
<feature type="region of interest" description="Disordered" evidence="5">
    <location>
        <begin position="1"/>
        <end position="91"/>
    </location>
</feature>
<dbReference type="GO" id="GO:0012505">
    <property type="term" value="C:endomembrane system"/>
    <property type="evidence" value="ECO:0007669"/>
    <property type="project" value="UniProtKB-SubCell"/>
</dbReference>
<feature type="compositionally biased region" description="Polar residues" evidence="5">
    <location>
        <begin position="23"/>
        <end position="34"/>
    </location>
</feature>
<dbReference type="InParanoid" id="A0A0D0DH15"/>
<evidence type="ECO:0000256" key="1">
    <source>
        <dbReference type="ARBA" id="ARBA00004127"/>
    </source>
</evidence>
<dbReference type="InterPro" id="IPR018819">
    <property type="entry name" value="Nur1/Mug154"/>
</dbReference>
<evidence type="ECO:0000256" key="3">
    <source>
        <dbReference type="ARBA" id="ARBA00022989"/>
    </source>
</evidence>
<evidence type="ECO:0000313" key="7">
    <source>
        <dbReference type="EMBL" id="KIK77275.1"/>
    </source>
</evidence>
<evidence type="ECO:0008006" key="9">
    <source>
        <dbReference type="Google" id="ProtNLM"/>
    </source>
</evidence>
<proteinExistence type="predicted"/>
<reference evidence="8" key="2">
    <citation type="submission" date="2015-01" db="EMBL/GenBank/DDBJ databases">
        <title>Evolutionary Origins and Diversification of the Mycorrhizal Mutualists.</title>
        <authorList>
            <consortium name="DOE Joint Genome Institute"/>
            <consortium name="Mycorrhizal Genomics Consortium"/>
            <person name="Kohler A."/>
            <person name="Kuo A."/>
            <person name="Nagy L.G."/>
            <person name="Floudas D."/>
            <person name="Copeland A."/>
            <person name="Barry K.W."/>
            <person name="Cichocki N."/>
            <person name="Veneault-Fourrey C."/>
            <person name="LaButti K."/>
            <person name="Lindquist E.A."/>
            <person name="Lipzen A."/>
            <person name="Lundell T."/>
            <person name="Morin E."/>
            <person name="Murat C."/>
            <person name="Riley R."/>
            <person name="Ohm R."/>
            <person name="Sun H."/>
            <person name="Tunlid A."/>
            <person name="Henrissat B."/>
            <person name="Grigoriev I.V."/>
            <person name="Hibbett D.S."/>
            <person name="Martin F."/>
        </authorList>
    </citation>
    <scope>NUCLEOTIDE SEQUENCE [LARGE SCALE GENOMIC DNA]</scope>
    <source>
        <strain evidence="8">Ve08.2h10</strain>
    </source>
</reference>
<dbReference type="OrthoDB" id="3363151at2759"/>
<organism evidence="7 8">
    <name type="scientific">Paxillus rubicundulus Ve08.2h10</name>
    <dbReference type="NCBI Taxonomy" id="930991"/>
    <lineage>
        <taxon>Eukaryota</taxon>
        <taxon>Fungi</taxon>
        <taxon>Dikarya</taxon>
        <taxon>Basidiomycota</taxon>
        <taxon>Agaricomycotina</taxon>
        <taxon>Agaricomycetes</taxon>
        <taxon>Agaricomycetidae</taxon>
        <taxon>Boletales</taxon>
        <taxon>Paxilineae</taxon>
        <taxon>Paxillaceae</taxon>
        <taxon>Paxillus</taxon>
    </lineage>
</organism>
<keyword evidence="2 6" id="KW-0812">Transmembrane</keyword>